<dbReference type="RefSeq" id="WP_206379342.1">
    <property type="nucleotide sequence ID" value="NZ_CP067420.1"/>
</dbReference>
<reference evidence="1" key="1">
    <citation type="submission" date="2021-02" db="EMBL/GenBank/DDBJ databases">
        <title>Skermanella TT6 skin isolate.</title>
        <authorList>
            <person name="Lee K."/>
            <person name="Ganzorig M."/>
        </authorList>
    </citation>
    <scope>NUCLEOTIDE SEQUENCE</scope>
    <source>
        <strain evidence="1">TT6</strain>
    </source>
</reference>
<organism evidence="1 2">
    <name type="scientific">Skermanella cutis</name>
    <dbReference type="NCBI Taxonomy" id="2775420"/>
    <lineage>
        <taxon>Bacteria</taxon>
        <taxon>Pseudomonadati</taxon>
        <taxon>Pseudomonadota</taxon>
        <taxon>Alphaproteobacteria</taxon>
        <taxon>Rhodospirillales</taxon>
        <taxon>Azospirillaceae</taxon>
        <taxon>Skermanella</taxon>
    </lineage>
</organism>
<name>A0ABX7B299_9PROT</name>
<keyword evidence="2" id="KW-1185">Reference proteome</keyword>
<gene>
    <name evidence="1" type="ORF">IGS68_20745</name>
</gene>
<sequence length="96" mass="10129">MVHPDADPRLSRRLAAGVLAAAGRVAREQGVTCYLTVSDPVLERVLVWAGAAPRRLGTPVVDRHGFTALALEIDSGPATIARLDMAAQGERVKMAA</sequence>
<dbReference type="Gene3D" id="3.40.630.30">
    <property type="match status" value="1"/>
</dbReference>
<protein>
    <submittedName>
        <fullName evidence="1">Uncharacterized protein</fullName>
    </submittedName>
</protein>
<proteinExistence type="predicted"/>
<accession>A0ABX7B299</accession>
<evidence type="ECO:0000313" key="1">
    <source>
        <dbReference type="EMBL" id="QQP88449.2"/>
    </source>
</evidence>
<dbReference type="Proteomes" id="UP000595197">
    <property type="component" value="Chromosome"/>
</dbReference>
<dbReference type="EMBL" id="CP067420">
    <property type="protein sequence ID" value="QQP88449.2"/>
    <property type="molecule type" value="Genomic_DNA"/>
</dbReference>
<evidence type="ECO:0000313" key="2">
    <source>
        <dbReference type="Proteomes" id="UP000595197"/>
    </source>
</evidence>